<dbReference type="AlphaFoldDB" id="A0A0E9W634"/>
<proteinExistence type="predicted"/>
<reference evidence="1" key="1">
    <citation type="submission" date="2014-11" db="EMBL/GenBank/DDBJ databases">
        <authorList>
            <person name="Amaro Gonzalez C."/>
        </authorList>
    </citation>
    <scope>NUCLEOTIDE SEQUENCE</scope>
</reference>
<accession>A0A0E9W634</accession>
<dbReference type="EMBL" id="GBXM01023517">
    <property type="protein sequence ID" value="JAH85060.1"/>
    <property type="molecule type" value="Transcribed_RNA"/>
</dbReference>
<sequence length="51" mass="5987">MRAKSPANISSPHSAQQMTKFMFPVTCLLRIIFRQSDTFLLYQFYNVGKSW</sequence>
<evidence type="ECO:0000313" key="1">
    <source>
        <dbReference type="EMBL" id="JAH85060.1"/>
    </source>
</evidence>
<organism evidence="1">
    <name type="scientific">Anguilla anguilla</name>
    <name type="common">European freshwater eel</name>
    <name type="synonym">Muraena anguilla</name>
    <dbReference type="NCBI Taxonomy" id="7936"/>
    <lineage>
        <taxon>Eukaryota</taxon>
        <taxon>Metazoa</taxon>
        <taxon>Chordata</taxon>
        <taxon>Craniata</taxon>
        <taxon>Vertebrata</taxon>
        <taxon>Euteleostomi</taxon>
        <taxon>Actinopterygii</taxon>
        <taxon>Neopterygii</taxon>
        <taxon>Teleostei</taxon>
        <taxon>Anguilliformes</taxon>
        <taxon>Anguillidae</taxon>
        <taxon>Anguilla</taxon>
    </lineage>
</organism>
<name>A0A0E9W634_ANGAN</name>
<protein>
    <submittedName>
        <fullName evidence="1">Uncharacterized protein</fullName>
    </submittedName>
</protein>
<reference evidence="1" key="2">
    <citation type="journal article" date="2015" name="Fish Shellfish Immunol.">
        <title>Early steps in the European eel (Anguilla anguilla)-Vibrio vulnificus interaction in the gills: Role of the RtxA13 toxin.</title>
        <authorList>
            <person name="Callol A."/>
            <person name="Pajuelo D."/>
            <person name="Ebbesson L."/>
            <person name="Teles M."/>
            <person name="MacKenzie S."/>
            <person name="Amaro C."/>
        </authorList>
    </citation>
    <scope>NUCLEOTIDE SEQUENCE</scope>
</reference>